<dbReference type="Gene3D" id="1.10.260.40">
    <property type="entry name" value="lambda repressor-like DNA-binding domains"/>
    <property type="match status" value="1"/>
</dbReference>
<comment type="caution">
    <text evidence="2">The sequence shown here is derived from an EMBL/GenBank/DDBJ whole genome shotgun (WGS) entry which is preliminary data.</text>
</comment>
<gene>
    <name evidence="2" type="ORF">BJ999_006373</name>
</gene>
<organism evidence="2 3">
    <name type="scientific">Actinomadura citrea</name>
    <dbReference type="NCBI Taxonomy" id="46158"/>
    <lineage>
        <taxon>Bacteria</taxon>
        <taxon>Bacillati</taxon>
        <taxon>Actinomycetota</taxon>
        <taxon>Actinomycetes</taxon>
        <taxon>Streptosporangiales</taxon>
        <taxon>Thermomonosporaceae</taxon>
        <taxon>Actinomadura</taxon>
    </lineage>
</organism>
<accession>A0A7Y9GGH9</accession>
<feature type="domain" description="HTH cro/C1-type" evidence="1">
    <location>
        <begin position="20"/>
        <end position="75"/>
    </location>
</feature>
<dbReference type="InterPro" id="IPR010982">
    <property type="entry name" value="Lambda_DNA-bd_dom_sf"/>
</dbReference>
<dbReference type="AlphaFoldDB" id="A0A7Y9GGH9"/>
<dbReference type="GO" id="GO:0003677">
    <property type="term" value="F:DNA binding"/>
    <property type="evidence" value="ECO:0007669"/>
    <property type="project" value="InterPro"/>
</dbReference>
<dbReference type="InterPro" id="IPR043917">
    <property type="entry name" value="DUF5753"/>
</dbReference>
<sequence length="275" mass="30628">MSADTCDFTRDPLIRAYAALLRSYRESTSLSRAKLAEALGCSPGWIEKLETCEKPPSEATSDDLDTFFKLQTRTFHTLWAEIKKEGKQPASPPGFHEYVLRERRVSTLNIFAAMVLHGLFQTPAYAREVLATSRAPEEIEEQVAARMARQEIFQGQKLAQIVIVIDEGVLRRPTGGIAVMKEQILHLTTMASDPRIALQIVPLSKGAYAGTMGAFTMLGFDDAPEVVYVEGHTGEQFFHDPREVRAHTLRFNLIRAAALSADQSLELLHAIVEDL</sequence>
<evidence type="ECO:0000313" key="2">
    <source>
        <dbReference type="EMBL" id="NYE16077.1"/>
    </source>
</evidence>
<keyword evidence="3" id="KW-1185">Reference proteome</keyword>
<reference evidence="2 3" key="1">
    <citation type="submission" date="2020-07" db="EMBL/GenBank/DDBJ databases">
        <title>Sequencing the genomes of 1000 actinobacteria strains.</title>
        <authorList>
            <person name="Klenk H.-P."/>
        </authorList>
    </citation>
    <scope>NUCLEOTIDE SEQUENCE [LARGE SCALE GENOMIC DNA]</scope>
    <source>
        <strain evidence="2 3">DSM 43461</strain>
    </source>
</reference>
<name>A0A7Y9GGH9_9ACTN</name>
<dbReference type="Pfam" id="PF13560">
    <property type="entry name" value="HTH_31"/>
    <property type="match status" value="1"/>
</dbReference>
<protein>
    <submittedName>
        <fullName evidence="2">Transcriptional regulator with XRE-family HTH domain</fullName>
    </submittedName>
</protein>
<proteinExistence type="predicted"/>
<dbReference type="SMART" id="SM00530">
    <property type="entry name" value="HTH_XRE"/>
    <property type="match status" value="1"/>
</dbReference>
<dbReference type="Pfam" id="PF19054">
    <property type="entry name" value="DUF5753"/>
    <property type="match status" value="1"/>
</dbReference>
<dbReference type="CDD" id="cd00093">
    <property type="entry name" value="HTH_XRE"/>
    <property type="match status" value="1"/>
</dbReference>
<dbReference type="EMBL" id="JACCBT010000001">
    <property type="protein sequence ID" value="NYE16077.1"/>
    <property type="molecule type" value="Genomic_DNA"/>
</dbReference>
<dbReference type="RefSeq" id="WP_179836675.1">
    <property type="nucleotide sequence ID" value="NZ_JACCBT010000001.1"/>
</dbReference>
<evidence type="ECO:0000313" key="3">
    <source>
        <dbReference type="Proteomes" id="UP000591272"/>
    </source>
</evidence>
<dbReference type="SUPFAM" id="SSF47413">
    <property type="entry name" value="lambda repressor-like DNA-binding domains"/>
    <property type="match status" value="1"/>
</dbReference>
<dbReference type="Proteomes" id="UP000591272">
    <property type="component" value="Unassembled WGS sequence"/>
</dbReference>
<dbReference type="InterPro" id="IPR001387">
    <property type="entry name" value="Cro/C1-type_HTH"/>
</dbReference>
<evidence type="ECO:0000259" key="1">
    <source>
        <dbReference type="SMART" id="SM00530"/>
    </source>
</evidence>